<sequence length="134" mass="14782">MNIAVVNSSTVTEFVEDLATFDKFVNLQFSMVDQNGDGLLSRDEIRSGLGRFMPLGSQSQPQEEIESMLGSIFERFDEDKKGALDLKEFKSLMVEIMHALARGIGGSPITAILDQDSLLMKAVQHELATNPSPF</sequence>
<keyword evidence="4" id="KW-1185">Reference proteome</keyword>
<protein>
    <recommendedName>
        <fullName evidence="2">EF-hand domain-containing protein</fullName>
    </recommendedName>
</protein>
<dbReference type="CDD" id="cd00051">
    <property type="entry name" value="EFh"/>
    <property type="match status" value="1"/>
</dbReference>
<evidence type="ECO:0000313" key="4">
    <source>
        <dbReference type="Proteomes" id="UP001497480"/>
    </source>
</evidence>
<dbReference type="InterPro" id="IPR018247">
    <property type="entry name" value="EF_Hand_1_Ca_BS"/>
</dbReference>
<evidence type="ECO:0000259" key="2">
    <source>
        <dbReference type="PROSITE" id="PS50222"/>
    </source>
</evidence>
<organism evidence="3 4">
    <name type="scientific">Lupinus luteus</name>
    <name type="common">European yellow lupine</name>
    <dbReference type="NCBI Taxonomy" id="3873"/>
    <lineage>
        <taxon>Eukaryota</taxon>
        <taxon>Viridiplantae</taxon>
        <taxon>Streptophyta</taxon>
        <taxon>Embryophyta</taxon>
        <taxon>Tracheophyta</taxon>
        <taxon>Spermatophyta</taxon>
        <taxon>Magnoliopsida</taxon>
        <taxon>eudicotyledons</taxon>
        <taxon>Gunneridae</taxon>
        <taxon>Pentapetalae</taxon>
        <taxon>rosids</taxon>
        <taxon>fabids</taxon>
        <taxon>Fabales</taxon>
        <taxon>Fabaceae</taxon>
        <taxon>Papilionoideae</taxon>
        <taxon>50 kb inversion clade</taxon>
        <taxon>genistoids sensu lato</taxon>
        <taxon>core genistoids</taxon>
        <taxon>Genisteae</taxon>
        <taxon>Lupinus</taxon>
    </lineage>
</organism>
<evidence type="ECO:0000256" key="1">
    <source>
        <dbReference type="ARBA" id="ARBA00022837"/>
    </source>
</evidence>
<dbReference type="Proteomes" id="UP001497480">
    <property type="component" value="Unassembled WGS sequence"/>
</dbReference>
<dbReference type="SMART" id="SM00054">
    <property type="entry name" value="EFh"/>
    <property type="match status" value="2"/>
</dbReference>
<feature type="domain" description="EF-hand" evidence="2">
    <location>
        <begin position="20"/>
        <end position="55"/>
    </location>
</feature>
<dbReference type="PANTHER" id="PTHR34574:SF12">
    <property type="entry name" value="CALCIUM-BINDING EF HAND FAMILY PROTEIN"/>
    <property type="match status" value="1"/>
</dbReference>
<reference evidence="3 4" key="1">
    <citation type="submission" date="2024-03" db="EMBL/GenBank/DDBJ databases">
        <authorList>
            <person name="Martinez-Hernandez J."/>
        </authorList>
    </citation>
    <scope>NUCLEOTIDE SEQUENCE [LARGE SCALE GENOMIC DNA]</scope>
</reference>
<comment type="caution">
    <text evidence="3">The sequence shown here is derived from an EMBL/GenBank/DDBJ whole genome shotgun (WGS) entry which is preliminary data.</text>
</comment>
<dbReference type="PROSITE" id="PS50222">
    <property type="entry name" value="EF_HAND_2"/>
    <property type="match status" value="2"/>
</dbReference>
<dbReference type="InterPro" id="IPR002048">
    <property type="entry name" value="EF_hand_dom"/>
</dbReference>
<name>A0AAV1XGW2_LUPLU</name>
<dbReference type="PANTHER" id="PTHR34574">
    <property type="entry name" value="CALCIUM-BINDING EF-HAND FAMILY PROTEIN-RELATED"/>
    <property type="match status" value="1"/>
</dbReference>
<dbReference type="EMBL" id="CAXHTB010000015">
    <property type="protein sequence ID" value="CAL0321010.1"/>
    <property type="molecule type" value="Genomic_DNA"/>
</dbReference>
<dbReference type="Gene3D" id="1.10.238.10">
    <property type="entry name" value="EF-hand"/>
    <property type="match status" value="1"/>
</dbReference>
<dbReference type="Pfam" id="PF13499">
    <property type="entry name" value="EF-hand_7"/>
    <property type="match status" value="1"/>
</dbReference>
<keyword evidence="1" id="KW-0106">Calcium</keyword>
<dbReference type="InterPro" id="IPR011992">
    <property type="entry name" value="EF-hand-dom_pair"/>
</dbReference>
<accession>A0AAV1XGW2</accession>
<dbReference type="SUPFAM" id="SSF47473">
    <property type="entry name" value="EF-hand"/>
    <property type="match status" value="1"/>
</dbReference>
<dbReference type="GO" id="GO:0005509">
    <property type="term" value="F:calcium ion binding"/>
    <property type="evidence" value="ECO:0007669"/>
    <property type="project" value="InterPro"/>
</dbReference>
<gene>
    <name evidence="3" type="ORF">LLUT_LOCUS22070</name>
</gene>
<dbReference type="AlphaFoldDB" id="A0AAV1XGW2"/>
<feature type="domain" description="EF-hand" evidence="2">
    <location>
        <begin position="64"/>
        <end position="99"/>
    </location>
</feature>
<dbReference type="PROSITE" id="PS00018">
    <property type="entry name" value="EF_HAND_1"/>
    <property type="match status" value="1"/>
</dbReference>
<proteinExistence type="predicted"/>
<evidence type="ECO:0000313" key="3">
    <source>
        <dbReference type="EMBL" id="CAL0321010.1"/>
    </source>
</evidence>